<accession>A0A518HNE1</accession>
<dbReference type="InterPro" id="IPR036278">
    <property type="entry name" value="Sialidase_sf"/>
</dbReference>
<dbReference type="CDD" id="cd15482">
    <property type="entry name" value="Sialidase_non-viral"/>
    <property type="match status" value="1"/>
</dbReference>
<dbReference type="InterPro" id="IPR011040">
    <property type="entry name" value="Sialidase"/>
</dbReference>
<gene>
    <name evidence="2" type="ORF">Enr13x_22080</name>
</gene>
<dbReference type="SUPFAM" id="SSF50939">
    <property type="entry name" value="Sialidases"/>
    <property type="match status" value="1"/>
</dbReference>
<evidence type="ECO:0000313" key="3">
    <source>
        <dbReference type="Proteomes" id="UP000319004"/>
    </source>
</evidence>
<dbReference type="OrthoDB" id="41724at2"/>
<feature type="domain" description="Sialidase" evidence="1">
    <location>
        <begin position="119"/>
        <end position="336"/>
    </location>
</feature>
<dbReference type="Gene3D" id="2.120.10.10">
    <property type="match status" value="1"/>
</dbReference>
<proteinExistence type="predicted"/>
<dbReference type="Proteomes" id="UP000319004">
    <property type="component" value="Chromosome"/>
</dbReference>
<keyword evidence="3" id="KW-1185">Reference proteome</keyword>
<dbReference type="EMBL" id="CP037423">
    <property type="protein sequence ID" value="QDV42363.1"/>
    <property type="molecule type" value="Genomic_DNA"/>
</dbReference>
<protein>
    <submittedName>
        <fullName evidence="2">BNR/Asp-box repeat protein</fullName>
    </submittedName>
</protein>
<dbReference type="Pfam" id="PF13088">
    <property type="entry name" value="BNR_2"/>
    <property type="match status" value="1"/>
</dbReference>
<evidence type="ECO:0000259" key="1">
    <source>
        <dbReference type="Pfam" id="PF13088"/>
    </source>
</evidence>
<name>A0A518HNE1_9BACT</name>
<dbReference type="RefSeq" id="WP_145386010.1">
    <property type="nucleotide sequence ID" value="NZ_CP037423.1"/>
</dbReference>
<evidence type="ECO:0000313" key="2">
    <source>
        <dbReference type="EMBL" id="QDV42363.1"/>
    </source>
</evidence>
<organism evidence="2 3">
    <name type="scientific">Stieleria neptunia</name>
    <dbReference type="NCBI Taxonomy" id="2527979"/>
    <lineage>
        <taxon>Bacteria</taxon>
        <taxon>Pseudomonadati</taxon>
        <taxon>Planctomycetota</taxon>
        <taxon>Planctomycetia</taxon>
        <taxon>Pirellulales</taxon>
        <taxon>Pirellulaceae</taxon>
        <taxon>Stieleria</taxon>
    </lineage>
</organism>
<dbReference type="AlphaFoldDB" id="A0A518HNE1"/>
<dbReference type="PANTHER" id="PTHR43752:SF2">
    <property type="entry name" value="BNR_ASP-BOX REPEAT FAMILY PROTEIN"/>
    <property type="match status" value="1"/>
</dbReference>
<reference evidence="2 3" key="1">
    <citation type="submission" date="2019-03" db="EMBL/GenBank/DDBJ databases">
        <title>Deep-cultivation of Planctomycetes and their phenomic and genomic characterization uncovers novel biology.</title>
        <authorList>
            <person name="Wiegand S."/>
            <person name="Jogler M."/>
            <person name="Boedeker C."/>
            <person name="Pinto D."/>
            <person name="Vollmers J."/>
            <person name="Rivas-Marin E."/>
            <person name="Kohn T."/>
            <person name="Peeters S.H."/>
            <person name="Heuer A."/>
            <person name="Rast P."/>
            <person name="Oberbeckmann S."/>
            <person name="Bunk B."/>
            <person name="Jeske O."/>
            <person name="Meyerdierks A."/>
            <person name="Storesund J.E."/>
            <person name="Kallscheuer N."/>
            <person name="Luecker S."/>
            <person name="Lage O.M."/>
            <person name="Pohl T."/>
            <person name="Merkel B.J."/>
            <person name="Hornburger P."/>
            <person name="Mueller R.-W."/>
            <person name="Bruemmer F."/>
            <person name="Labrenz M."/>
            <person name="Spormann A.M."/>
            <person name="Op den Camp H."/>
            <person name="Overmann J."/>
            <person name="Amann R."/>
            <person name="Jetten M.S.M."/>
            <person name="Mascher T."/>
            <person name="Medema M.H."/>
            <person name="Devos D.P."/>
            <person name="Kaster A.-K."/>
            <person name="Ovreas L."/>
            <person name="Rohde M."/>
            <person name="Galperin M.Y."/>
            <person name="Jogler C."/>
        </authorList>
    </citation>
    <scope>NUCLEOTIDE SEQUENCE [LARGE SCALE GENOMIC DNA]</scope>
    <source>
        <strain evidence="2 3">Enr13</strain>
    </source>
</reference>
<dbReference type="KEGG" id="snep:Enr13x_22080"/>
<sequence>MQSRLIRVAAMSLFFVLPTISVVADDGALFLKPPAVLRPDKALHATNNRAFQGIPSLAVAPNGRLWATWYAGVTPGEDQNNYVVLSTSGDDGKTWTEVLIVDPDQAGPVRAYDPELWMAPDGKLRLAWAQAIGHEGSIAGVWFLAITNPNDARPTYEPPQRITDGVMMCKPLVLSSGEWVLPASTWRKTDHSARAIVSADEGATWTLRGGCNVPEKDRAFDEHMMIERRDGTLWMLARTRYGIGESVSTDGGRTWPELVPSDIAHPSARFFIRRLNSGKLLLVKHGPVDKRIGRSHLTAFLSDDDGQSWSGGLLLDERNQVSYPDGQQAADGTIRIIYDFSRTGERHILMATFREEDVAAGEIVSDSAKRRQIVSDASGPLGTE</sequence>
<dbReference type="PANTHER" id="PTHR43752">
    <property type="entry name" value="BNR/ASP-BOX REPEAT FAMILY PROTEIN"/>
    <property type="match status" value="1"/>
</dbReference>